<dbReference type="Gene3D" id="3.40.50.1820">
    <property type="entry name" value="alpha/beta hydrolase"/>
    <property type="match status" value="1"/>
</dbReference>
<dbReference type="PANTHER" id="PTHR15394">
    <property type="entry name" value="SERINE HYDROLASE RBBP9"/>
    <property type="match status" value="1"/>
</dbReference>
<gene>
    <name evidence="1" type="ORF">GH885_11140</name>
</gene>
<protein>
    <submittedName>
        <fullName evidence="1">Alpha/beta fold hydrolase</fullName>
    </submittedName>
</protein>
<dbReference type="Pfam" id="PF06821">
    <property type="entry name" value="Ser_hydrolase"/>
    <property type="match status" value="1"/>
</dbReference>
<dbReference type="RefSeq" id="WP_153835549.1">
    <property type="nucleotide sequence ID" value="NZ_JBHUMW010000049.1"/>
</dbReference>
<accession>A0A6N7QXV0</accession>
<dbReference type="PANTHER" id="PTHR15394:SF3">
    <property type="entry name" value="SERINE HYDROLASE RBBP9"/>
    <property type="match status" value="1"/>
</dbReference>
<proteinExistence type="predicted"/>
<dbReference type="Proteomes" id="UP000435187">
    <property type="component" value="Unassembled WGS sequence"/>
</dbReference>
<dbReference type="InterPro" id="IPR010662">
    <property type="entry name" value="RBBP9/YdeN"/>
</dbReference>
<name>A0A6N7QXV0_9BACI</name>
<dbReference type="EMBL" id="WJEE01000022">
    <property type="protein sequence ID" value="MRI66887.1"/>
    <property type="molecule type" value="Genomic_DNA"/>
</dbReference>
<sequence length="183" mass="20736">MKKQILFVHSAGPQGPQQGSSDLIEYLQALLGDTYHLLSPKMPNPESPEYARWKAALTNIFANLDNEVILIGHSLGGAVLLKYLSEMDVKPVVSSLFLIASPYWGKEEDWQAEEFTLAENFTSKLPHVSNIYLYHSKDDMVVPVTHIHHYANEFPQAITRVLEREDHYFSNGIPDLITDIRIS</sequence>
<dbReference type="AlphaFoldDB" id="A0A6N7QXV0"/>
<keyword evidence="1" id="KW-0378">Hydrolase</keyword>
<dbReference type="SUPFAM" id="SSF53474">
    <property type="entry name" value="alpha/beta-Hydrolases"/>
    <property type="match status" value="1"/>
</dbReference>
<keyword evidence="2" id="KW-1185">Reference proteome</keyword>
<reference evidence="1 2" key="1">
    <citation type="submission" date="2019-10" db="EMBL/GenBank/DDBJ databases">
        <title>Gracilibacillus salitolerans sp. nov., a moderate halophile isolated from a saline soil in northwest China.</title>
        <authorList>
            <person name="Gan L."/>
        </authorList>
    </citation>
    <scope>NUCLEOTIDE SEQUENCE [LARGE SCALE GENOMIC DNA]</scope>
    <source>
        <strain evidence="1 2">TP2-8</strain>
    </source>
</reference>
<organism evidence="1 2">
    <name type="scientific">Gracilibacillus thailandensis</name>
    <dbReference type="NCBI Taxonomy" id="563735"/>
    <lineage>
        <taxon>Bacteria</taxon>
        <taxon>Bacillati</taxon>
        <taxon>Bacillota</taxon>
        <taxon>Bacilli</taxon>
        <taxon>Bacillales</taxon>
        <taxon>Bacillaceae</taxon>
        <taxon>Gracilibacillus</taxon>
    </lineage>
</organism>
<comment type="caution">
    <text evidence="1">The sequence shown here is derived from an EMBL/GenBank/DDBJ whole genome shotgun (WGS) entry which is preliminary data.</text>
</comment>
<dbReference type="GO" id="GO:0016787">
    <property type="term" value="F:hydrolase activity"/>
    <property type="evidence" value="ECO:0007669"/>
    <property type="project" value="UniProtKB-KW"/>
</dbReference>
<evidence type="ECO:0000313" key="1">
    <source>
        <dbReference type="EMBL" id="MRI66887.1"/>
    </source>
</evidence>
<evidence type="ECO:0000313" key="2">
    <source>
        <dbReference type="Proteomes" id="UP000435187"/>
    </source>
</evidence>
<dbReference type="InterPro" id="IPR029058">
    <property type="entry name" value="AB_hydrolase_fold"/>
</dbReference>